<accession>A0A917F2G2</accession>
<keyword evidence="1" id="KW-0472">Membrane</keyword>
<proteinExistence type="predicted"/>
<feature type="transmembrane region" description="Helical" evidence="1">
    <location>
        <begin position="101"/>
        <end position="120"/>
    </location>
</feature>
<evidence type="ECO:0008006" key="4">
    <source>
        <dbReference type="Google" id="ProtNLM"/>
    </source>
</evidence>
<reference evidence="2" key="1">
    <citation type="journal article" date="2014" name="Int. J. Syst. Evol. Microbiol.">
        <title>Complete genome sequence of Corynebacterium casei LMG S-19264T (=DSM 44701T), isolated from a smear-ripened cheese.</title>
        <authorList>
            <consortium name="US DOE Joint Genome Institute (JGI-PGF)"/>
            <person name="Walter F."/>
            <person name="Albersmeier A."/>
            <person name="Kalinowski J."/>
            <person name="Ruckert C."/>
        </authorList>
    </citation>
    <scope>NUCLEOTIDE SEQUENCE</scope>
    <source>
        <strain evidence="2">CCM 7897</strain>
    </source>
</reference>
<sequence length="128" mass="13117">MLGYGSRSSTNDISRQIDALKTDIAKLGEALAGAAEENTRQPRKDAARYASRALHVVEDGAQALAASGFSLARDGSRSAARSMGRTVNRAEGLVSANPGTAVLAAVAVGLTVGAVLYAMAAGERASRR</sequence>
<protein>
    <recommendedName>
        <fullName evidence="4">DUF883 domain-containing protein</fullName>
    </recommendedName>
</protein>
<dbReference type="RefSeq" id="WP_188574652.1">
    <property type="nucleotide sequence ID" value="NZ_BMCT01000001.1"/>
</dbReference>
<keyword evidence="3" id="KW-1185">Reference proteome</keyword>
<dbReference type="EMBL" id="BMCT01000001">
    <property type="protein sequence ID" value="GGF46464.1"/>
    <property type="molecule type" value="Genomic_DNA"/>
</dbReference>
<evidence type="ECO:0000313" key="3">
    <source>
        <dbReference type="Proteomes" id="UP000606044"/>
    </source>
</evidence>
<dbReference type="Proteomes" id="UP000606044">
    <property type="component" value="Unassembled WGS sequence"/>
</dbReference>
<keyword evidence="1" id="KW-0812">Transmembrane</keyword>
<organism evidence="2 3">
    <name type="scientific">Azorhizobium oxalatiphilum</name>
    <dbReference type="NCBI Taxonomy" id="980631"/>
    <lineage>
        <taxon>Bacteria</taxon>
        <taxon>Pseudomonadati</taxon>
        <taxon>Pseudomonadota</taxon>
        <taxon>Alphaproteobacteria</taxon>
        <taxon>Hyphomicrobiales</taxon>
        <taxon>Xanthobacteraceae</taxon>
        <taxon>Azorhizobium</taxon>
    </lineage>
</organism>
<comment type="caution">
    <text evidence="2">The sequence shown here is derived from an EMBL/GenBank/DDBJ whole genome shotgun (WGS) entry which is preliminary data.</text>
</comment>
<reference evidence="2" key="2">
    <citation type="submission" date="2020-09" db="EMBL/GenBank/DDBJ databases">
        <authorList>
            <person name="Sun Q."/>
            <person name="Sedlacek I."/>
        </authorList>
    </citation>
    <scope>NUCLEOTIDE SEQUENCE</scope>
    <source>
        <strain evidence="2">CCM 7897</strain>
    </source>
</reference>
<name>A0A917F2G2_9HYPH</name>
<dbReference type="AlphaFoldDB" id="A0A917F2G2"/>
<gene>
    <name evidence="2" type="ORF">GCM10007301_02480</name>
</gene>
<keyword evidence="1" id="KW-1133">Transmembrane helix</keyword>
<evidence type="ECO:0000256" key="1">
    <source>
        <dbReference type="SAM" id="Phobius"/>
    </source>
</evidence>
<evidence type="ECO:0000313" key="2">
    <source>
        <dbReference type="EMBL" id="GGF46464.1"/>
    </source>
</evidence>